<reference evidence="1" key="1">
    <citation type="submission" date="2023-06" db="EMBL/GenBank/DDBJ databases">
        <title>Genomic of Agaribacillus aureum.</title>
        <authorList>
            <person name="Wang G."/>
        </authorList>
    </citation>
    <scope>NUCLEOTIDE SEQUENCE</scope>
    <source>
        <strain evidence="1">BMA12</strain>
    </source>
</reference>
<protein>
    <submittedName>
        <fullName evidence="1">DUF4270 family protein</fullName>
    </submittedName>
</protein>
<dbReference type="PROSITE" id="PS51257">
    <property type="entry name" value="PROKAR_LIPOPROTEIN"/>
    <property type="match status" value="1"/>
</dbReference>
<comment type="caution">
    <text evidence="1">The sequence shown here is derived from an EMBL/GenBank/DDBJ whole genome shotgun (WGS) entry which is preliminary data.</text>
</comment>
<keyword evidence="2" id="KW-1185">Reference proteome</keyword>
<accession>A0ABT8LH38</accession>
<organism evidence="1 2">
    <name type="scientific">Agaribacillus aureus</name>
    <dbReference type="NCBI Taxonomy" id="3051825"/>
    <lineage>
        <taxon>Bacteria</taxon>
        <taxon>Pseudomonadati</taxon>
        <taxon>Bacteroidota</taxon>
        <taxon>Cytophagia</taxon>
        <taxon>Cytophagales</taxon>
        <taxon>Splendidivirgaceae</taxon>
        <taxon>Agaribacillus</taxon>
    </lineage>
</organism>
<dbReference type="EMBL" id="JAUJEB010000007">
    <property type="protein sequence ID" value="MDN5215598.1"/>
    <property type="molecule type" value="Genomic_DNA"/>
</dbReference>
<proteinExistence type="predicted"/>
<dbReference type="Pfam" id="PF14092">
    <property type="entry name" value="DUF4270"/>
    <property type="match status" value="1"/>
</dbReference>
<evidence type="ECO:0000313" key="2">
    <source>
        <dbReference type="Proteomes" id="UP001172083"/>
    </source>
</evidence>
<dbReference type="RefSeq" id="WP_346760937.1">
    <property type="nucleotide sequence ID" value="NZ_JAUJEB010000007.1"/>
</dbReference>
<evidence type="ECO:0000313" key="1">
    <source>
        <dbReference type="EMBL" id="MDN5215598.1"/>
    </source>
</evidence>
<dbReference type="Proteomes" id="UP001172083">
    <property type="component" value="Unassembled WGS sequence"/>
</dbReference>
<dbReference type="InterPro" id="IPR025366">
    <property type="entry name" value="DUF4270"/>
</dbReference>
<gene>
    <name evidence="1" type="ORF">QQ020_26210</name>
</gene>
<sequence>MAKRLGPIFILALIFSCEDPNEIGLNLNPGLQNLEVRFIEIPLEASNLQLDSVNSTINGQFMMGRIDDPVFGVTTATAYSQVRPSSFTTSFPEGVAFDSLILSVNGTYLYGDGTGQTQNISIHQLSEGIVDTIRYFTFDTRQFNNESIGELNFTVGATRPDTLRLSTRLDDDFGMTLFDAAVNNDDAFENTTSFDEYFKGLSFVSDPSNSMIFSANPEDPETVMSLYYSTSEDTVARRLNFTFNAFVGGQFNGNSYFSNISTDRTGTPVAGITERFTEFDPIDNKVFLQAGNALYPKIKLDALREFAKSNNIKVNRADIVIERVEAFDDGLVPPESLFFFITNETNNFIPFSSGTVTGLRAVQQESAAPFAVGNELVVPFEQDSERQFEGSVTLYVQAGIVDELLAEPEDLLLVPSRFSSTINRVSFDTSNIKLRLFYTTFE</sequence>
<name>A0ABT8LH38_9BACT</name>